<comment type="subcellular location">
    <subcellularLocation>
        <location evidence="1">Membrane</location>
        <topology evidence="1">Multi-pass membrane protein</topology>
    </subcellularLocation>
</comment>
<evidence type="ECO:0000256" key="1">
    <source>
        <dbReference type="ARBA" id="ARBA00004141"/>
    </source>
</evidence>
<comment type="similarity">
    <text evidence="2 7">Belongs to the major facilitator superfamily. Sugar transporter (TC 2.A.1.1) family.</text>
</comment>
<dbReference type="PROSITE" id="PS00216">
    <property type="entry name" value="SUGAR_TRANSPORT_1"/>
    <property type="match status" value="1"/>
</dbReference>
<dbReference type="InterPro" id="IPR036259">
    <property type="entry name" value="MFS_trans_sf"/>
</dbReference>
<keyword evidence="6 8" id="KW-0472">Membrane</keyword>
<dbReference type="AlphaFoldDB" id="A0A319EL07"/>
<gene>
    <name evidence="10" type="ORF">BO71DRAFT_459449</name>
</gene>
<dbReference type="PROSITE" id="PS50850">
    <property type="entry name" value="MFS"/>
    <property type="match status" value="1"/>
</dbReference>
<feature type="transmembrane region" description="Helical" evidence="8">
    <location>
        <begin position="45"/>
        <end position="70"/>
    </location>
</feature>
<feature type="transmembrane region" description="Helical" evidence="8">
    <location>
        <begin position="370"/>
        <end position="390"/>
    </location>
</feature>
<evidence type="ECO:0000313" key="10">
    <source>
        <dbReference type="EMBL" id="PYH91642.1"/>
    </source>
</evidence>
<evidence type="ECO:0000259" key="9">
    <source>
        <dbReference type="PROSITE" id="PS50850"/>
    </source>
</evidence>
<reference evidence="10 11" key="1">
    <citation type="submission" date="2018-02" db="EMBL/GenBank/DDBJ databases">
        <title>The genomes of Aspergillus section Nigri reveals drivers in fungal speciation.</title>
        <authorList>
            <consortium name="DOE Joint Genome Institute"/>
            <person name="Vesth T.C."/>
            <person name="Nybo J."/>
            <person name="Theobald S."/>
            <person name="Brandl J."/>
            <person name="Frisvad J.C."/>
            <person name="Nielsen K.F."/>
            <person name="Lyhne E.K."/>
            <person name="Kogle M.E."/>
            <person name="Kuo A."/>
            <person name="Riley R."/>
            <person name="Clum A."/>
            <person name="Nolan M."/>
            <person name="Lipzen A."/>
            <person name="Salamov A."/>
            <person name="Henrissat B."/>
            <person name="Wiebenga A."/>
            <person name="De vries R.P."/>
            <person name="Grigoriev I.V."/>
            <person name="Mortensen U.H."/>
            <person name="Andersen M.R."/>
            <person name="Baker S.E."/>
        </authorList>
    </citation>
    <scope>NUCLEOTIDE SEQUENCE [LARGE SCALE GENOMIC DNA]</scope>
    <source>
        <strain evidence="10 11">CBS 707.79</strain>
    </source>
</reference>
<dbReference type="Pfam" id="PF00083">
    <property type="entry name" value="Sugar_tr"/>
    <property type="match status" value="1"/>
</dbReference>
<dbReference type="InterPro" id="IPR005828">
    <property type="entry name" value="MFS_sugar_transport-like"/>
</dbReference>
<keyword evidence="5 8" id="KW-1133">Transmembrane helix</keyword>
<feature type="transmembrane region" description="Helical" evidence="8">
    <location>
        <begin position="402"/>
        <end position="424"/>
    </location>
</feature>
<dbReference type="GO" id="GO:0016020">
    <property type="term" value="C:membrane"/>
    <property type="evidence" value="ECO:0007669"/>
    <property type="project" value="UniProtKB-SubCell"/>
</dbReference>
<dbReference type="InterPro" id="IPR005829">
    <property type="entry name" value="Sugar_transporter_CS"/>
</dbReference>
<dbReference type="STRING" id="1448320.A0A319EL07"/>
<dbReference type="PANTHER" id="PTHR48022:SF2">
    <property type="entry name" value="PLASTIDIC GLUCOSE TRANSPORTER 4"/>
    <property type="match status" value="1"/>
</dbReference>
<dbReference type="FunFam" id="1.20.1250.20:FF:000078">
    <property type="entry name" value="MFS maltose transporter, putative"/>
    <property type="match status" value="1"/>
</dbReference>
<dbReference type="InterPro" id="IPR020846">
    <property type="entry name" value="MFS_dom"/>
</dbReference>
<proteinExistence type="inferred from homology"/>
<evidence type="ECO:0000313" key="11">
    <source>
        <dbReference type="Proteomes" id="UP000247810"/>
    </source>
</evidence>
<evidence type="ECO:0000256" key="6">
    <source>
        <dbReference type="ARBA" id="ARBA00023136"/>
    </source>
</evidence>
<dbReference type="InterPro" id="IPR003663">
    <property type="entry name" value="Sugar/inositol_transpt"/>
</dbReference>
<dbReference type="OrthoDB" id="6612291at2759"/>
<dbReference type="PANTHER" id="PTHR48022">
    <property type="entry name" value="PLASTIDIC GLUCOSE TRANSPORTER 4"/>
    <property type="match status" value="1"/>
</dbReference>
<dbReference type="VEuPathDB" id="FungiDB:BO71DRAFT_459449"/>
<organism evidence="10 11">
    <name type="scientific">Aspergillus ellipticus CBS 707.79</name>
    <dbReference type="NCBI Taxonomy" id="1448320"/>
    <lineage>
        <taxon>Eukaryota</taxon>
        <taxon>Fungi</taxon>
        <taxon>Dikarya</taxon>
        <taxon>Ascomycota</taxon>
        <taxon>Pezizomycotina</taxon>
        <taxon>Eurotiomycetes</taxon>
        <taxon>Eurotiomycetidae</taxon>
        <taxon>Eurotiales</taxon>
        <taxon>Aspergillaceae</taxon>
        <taxon>Aspergillus</taxon>
        <taxon>Aspergillus subgen. Circumdati</taxon>
    </lineage>
</organism>
<feature type="transmembrane region" description="Helical" evidence="8">
    <location>
        <begin position="436"/>
        <end position="459"/>
    </location>
</feature>
<feature type="transmembrane region" description="Helical" evidence="8">
    <location>
        <begin position="471"/>
        <end position="492"/>
    </location>
</feature>
<dbReference type="EMBL" id="KZ825939">
    <property type="protein sequence ID" value="PYH91642.1"/>
    <property type="molecule type" value="Genomic_DNA"/>
</dbReference>
<evidence type="ECO:0000256" key="3">
    <source>
        <dbReference type="ARBA" id="ARBA00022448"/>
    </source>
</evidence>
<protein>
    <submittedName>
        <fullName evidence="10">General substrate transporter</fullName>
    </submittedName>
</protein>
<keyword evidence="3 7" id="KW-0813">Transport</keyword>
<dbReference type="Proteomes" id="UP000247810">
    <property type="component" value="Unassembled WGS sequence"/>
</dbReference>
<name>A0A319EL07_9EURO</name>
<feature type="domain" description="Major facilitator superfamily (MFS) profile" evidence="9">
    <location>
        <begin position="47"/>
        <end position="493"/>
    </location>
</feature>
<evidence type="ECO:0000256" key="2">
    <source>
        <dbReference type="ARBA" id="ARBA00010992"/>
    </source>
</evidence>
<dbReference type="NCBIfam" id="TIGR00879">
    <property type="entry name" value="SP"/>
    <property type="match status" value="1"/>
</dbReference>
<keyword evidence="11" id="KW-1185">Reference proteome</keyword>
<evidence type="ECO:0000256" key="7">
    <source>
        <dbReference type="RuleBase" id="RU003346"/>
    </source>
</evidence>
<feature type="transmembrane region" description="Helical" evidence="8">
    <location>
        <begin position="124"/>
        <end position="142"/>
    </location>
</feature>
<keyword evidence="4 8" id="KW-0812">Transmembrane</keyword>
<accession>A0A319EL07</accession>
<feature type="transmembrane region" description="Helical" evidence="8">
    <location>
        <begin position="183"/>
        <end position="204"/>
    </location>
</feature>
<evidence type="ECO:0000256" key="4">
    <source>
        <dbReference type="ARBA" id="ARBA00022692"/>
    </source>
</evidence>
<feature type="transmembrane region" description="Helical" evidence="8">
    <location>
        <begin position="148"/>
        <end position="171"/>
    </location>
</feature>
<feature type="transmembrane region" description="Helical" evidence="8">
    <location>
        <begin position="216"/>
        <end position="236"/>
    </location>
</feature>
<evidence type="ECO:0000256" key="8">
    <source>
        <dbReference type="SAM" id="Phobius"/>
    </source>
</evidence>
<dbReference type="InterPro" id="IPR050360">
    <property type="entry name" value="MFS_Sugar_Transporters"/>
</dbReference>
<sequence>MGEEKPLDASNECTEKGEFGSIEPFDTRLSWWEQFQCLGRSRRSALAALACSSAAILIGYDLTLIGSIIANDEFVKTFGSHDTRSDTWSLPANRQLVWSVVQYISAISGAFSMGFLNDIFGRRMCFISIIFLTTAGTLAELFSPNWKVWIVAKLLLGSAMGFMQGVIPTYVSELSPVHIRGFMLSLFQFWIILGSFLASCVLEGTSKIDGPWSWKAAIVSQLGIGFICLTLFIPLVPESPYFLMSKSKLDATRSALLRLRGSEPEYDVDADMEIMQATIEHERQSADADAPSYLDCFKGADRRRTLIACLPMVMQHFSGYPLCGNYLSYFLELSGLTDSFLITVISLLFSMFAVLLSFLLIEYVGRRPQLLSGLCGMIPCLLGISILGFVNPGTLANGHALAAVAIIWSIFYYLSVGAVGWTLVAEVSSPRLRAKTTSIAAMSNSLINMGFSIGIPYLINADEADLGPKAGLVFLVPCIIGTVLAFFVVPATKNKPFHELDRLFEAGTPARKF</sequence>
<dbReference type="GO" id="GO:0005351">
    <property type="term" value="F:carbohydrate:proton symporter activity"/>
    <property type="evidence" value="ECO:0007669"/>
    <property type="project" value="TreeGrafter"/>
</dbReference>
<feature type="transmembrane region" description="Helical" evidence="8">
    <location>
        <begin position="339"/>
        <end position="361"/>
    </location>
</feature>
<dbReference type="Gene3D" id="1.20.1250.20">
    <property type="entry name" value="MFS general substrate transporter like domains"/>
    <property type="match status" value="1"/>
</dbReference>
<evidence type="ECO:0000256" key="5">
    <source>
        <dbReference type="ARBA" id="ARBA00022989"/>
    </source>
</evidence>
<dbReference type="SUPFAM" id="SSF103473">
    <property type="entry name" value="MFS general substrate transporter"/>
    <property type="match status" value="1"/>
</dbReference>